<organism evidence="1 2">
    <name type="scientific">Amborella trichopoda</name>
    <dbReference type="NCBI Taxonomy" id="13333"/>
    <lineage>
        <taxon>Eukaryota</taxon>
        <taxon>Viridiplantae</taxon>
        <taxon>Streptophyta</taxon>
        <taxon>Embryophyta</taxon>
        <taxon>Tracheophyta</taxon>
        <taxon>Spermatophyta</taxon>
        <taxon>Magnoliopsida</taxon>
        <taxon>Amborellales</taxon>
        <taxon>Amborellaceae</taxon>
        <taxon>Amborella</taxon>
    </lineage>
</organism>
<dbReference type="Gramene" id="ERN04505">
    <property type="protein sequence ID" value="ERN04505"/>
    <property type="gene ID" value="AMTR_s00081p00100790"/>
</dbReference>
<gene>
    <name evidence="1" type="ORF">AMTR_s00081p00100790</name>
</gene>
<proteinExistence type="predicted"/>
<sequence>MCTYWWLTCQSLFEGQPKAIPLNSFSVIGSPVAITSMGSRKSNPHNLHMHIGGLPTSATQTPHTAGYAMGPSHSNGHKANPHTVMHHTGGLVAGPFTPTLIDNLATDLPHKATPHIRPGC</sequence>
<dbReference type="AlphaFoldDB" id="W1PBT9"/>
<name>W1PBT9_AMBTC</name>
<dbReference type="Proteomes" id="UP000017836">
    <property type="component" value="Unassembled WGS sequence"/>
</dbReference>
<dbReference type="HOGENOM" id="CLU_2052800_0_0_1"/>
<evidence type="ECO:0000313" key="2">
    <source>
        <dbReference type="Proteomes" id="UP000017836"/>
    </source>
</evidence>
<evidence type="ECO:0000313" key="1">
    <source>
        <dbReference type="EMBL" id="ERN04505.1"/>
    </source>
</evidence>
<dbReference type="EMBL" id="KI394223">
    <property type="protein sequence ID" value="ERN04505.1"/>
    <property type="molecule type" value="Genomic_DNA"/>
</dbReference>
<accession>W1PBT9</accession>
<keyword evidence="2" id="KW-1185">Reference proteome</keyword>
<protein>
    <submittedName>
        <fullName evidence="1">Uncharacterized protein</fullName>
    </submittedName>
</protein>
<reference evidence="2" key="1">
    <citation type="journal article" date="2013" name="Science">
        <title>The Amborella genome and the evolution of flowering plants.</title>
        <authorList>
            <consortium name="Amborella Genome Project"/>
        </authorList>
    </citation>
    <scope>NUCLEOTIDE SEQUENCE [LARGE SCALE GENOMIC DNA]</scope>
</reference>